<evidence type="ECO:0000313" key="2">
    <source>
        <dbReference type="Proteomes" id="UP000030687"/>
    </source>
</evidence>
<reference evidence="1 2" key="1">
    <citation type="submission" date="2013-10" db="EMBL/GenBank/DDBJ databases">
        <authorList>
            <consortium name="International Citrus Genome Consortium"/>
            <person name="Jenkins J."/>
            <person name="Schmutz J."/>
            <person name="Prochnik S."/>
            <person name="Rokhsar D."/>
            <person name="Gmitter F."/>
            <person name="Ollitrault P."/>
            <person name="Machado M."/>
            <person name="Talon M."/>
            <person name="Wincker P."/>
            <person name="Jaillon O."/>
            <person name="Morgante M."/>
        </authorList>
    </citation>
    <scope>NUCLEOTIDE SEQUENCE</scope>
    <source>
        <strain evidence="2">cv. Clemenules</strain>
    </source>
</reference>
<dbReference type="KEGG" id="cic:CICLE_v10027357mg"/>
<sequence length="164" mass="18610">MRIGSAYKIVDSHITVHSKDGLRPGETRVLPNSLTRLHESDTAASSDATQNTFVTYAQKESNANPRAKAKQSFSLAAMSNDGADLNFLSKRLVESPHASKFNLLLNSMVLDEDMILQTQYGRHYSDDNGLRCLEREIDDLLQEEELYWKQRAHVHWMKEGDNNT</sequence>
<dbReference type="EMBL" id="KI536925">
    <property type="protein sequence ID" value="ESR41211.1"/>
    <property type="molecule type" value="Genomic_DNA"/>
</dbReference>
<dbReference type="Proteomes" id="UP000030687">
    <property type="component" value="Unassembled WGS sequence"/>
</dbReference>
<organism evidence="1 2">
    <name type="scientific">Citrus clementina</name>
    <name type="common">Clementine</name>
    <name type="synonym">Citrus deliciosa x Citrus sinensis</name>
    <dbReference type="NCBI Taxonomy" id="85681"/>
    <lineage>
        <taxon>Eukaryota</taxon>
        <taxon>Viridiplantae</taxon>
        <taxon>Streptophyta</taxon>
        <taxon>Embryophyta</taxon>
        <taxon>Tracheophyta</taxon>
        <taxon>Spermatophyta</taxon>
        <taxon>Magnoliopsida</taxon>
        <taxon>eudicotyledons</taxon>
        <taxon>Gunneridae</taxon>
        <taxon>Pentapetalae</taxon>
        <taxon>rosids</taxon>
        <taxon>malvids</taxon>
        <taxon>Sapindales</taxon>
        <taxon>Rutaceae</taxon>
        <taxon>Aurantioideae</taxon>
        <taxon>Citrus</taxon>
    </lineage>
</organism>
<accession>V4SVN9</accession>
<proteinExistence type="predicted"/>
<protein>
    <submittedName>
        <fullName evidence="1">Uncharacterized protein</fullName>
    </submittedName>
</protein>
<dbReference type="Gramene" id="ESR41211">
    <property type="protein sequence ID" value="ESR41211"/>
    <property type="gene ID" value="CICLE_v10027357mg"/>
</dbReference>
<keyword evidence="2" id="KW-1185">Reference proteome</keyword>
<dbReference type="AlphaFoldDB" id="V4SVN9"/>
<dbReference type="InParanoid" id="V4SVN9"/>
<evidence type="ECO:0000313" key="1">
    <source>
        <dbReference type="EMBL" id="ESR41211.1"/>
    </source>
</evidence>
<name>V4SVN9_CITCL</name>
<gene>
    <name evidence="1" type="ORF">CICLE_v10027357mg</name>
</gene>